<dbReference type="Pfam" id="PF02348">
    <property type="entry name" value="CTP_transf_3"/>
    <property type="match status" value="1"/>
</dbReference>
<comment type="caution">
    <text evidence="4">The sequence shown here is derived from an EMBL/GenBank/DDBJ whole genome shotgun (WGS) entry which is preliminary data.</text>
</comment>
<dbReference type="InterPro" id="IPR029044">
    <property type="entry name" value="Nucleotide-diphossugar_trans"/>
</dbReference>
<sequence length="242" mass="27414">MKKIAMIPARYAATRFPAKLMQQLGTKTVIRHTYDNTVATGLFDEVWVVTDSEIIYNEIVSNGGKACMSRQEHESGSDRIAEAVADIETDIVVNVQGDEPFVKKEPLHKLLQVFEGEAGAKVQVASLMQVLKEPQFIADPNYVKVAVDKNMNSLFFSRSIIPYPRNNEAIITYYEHIGVYAFRKEALMSFTTWRMTPLEAAEKIECLRYLENGIPLKMVVTDYMGVEIDTPEDLERAARLLK</sequence>
<dbReference type="Gene3D" id="3.90.550.10">
    <property type="entry name" value="Spore Coat Polysaccharide Biosynthesis Protein SpsA, Chain A"/>
    <property type="match status" value="1"/>
</dbReference>
<dbReference type="InterPro" id="IPR004528">
    <property type="entry name" value="KdsB"/>
</dbReference>
<dbReference type="STRING" id="1703345.A3860_02790"/>
<dbReference type="Proteomes" id="UP000192796">
    <property type="component" value="Unassembled WGS sequence"/>
</dbReference>
<dbReference type="EMBL" id="LVYD01000001">
    <property type="protein sequence ID" value="OQP67298.1"/>
    <property type="molecule type" value="Genomic_DNA"/>
</dbReference>
<organism evidence="4 5">
    <name type="scientific">Niastella vici</name>
    <dbReference type="NCBI Taxonomy" id="1703345"/>
    <lineage>
        <taxon>Bacteria</taxon>
        <taxon>Pseudomonadati</taxon>
        <taxon>Bacteroidota</taxon>
        <taxon>Chitinophagia</taxon>
        <taxon>Chitinophagales</taxon>
        <taxon>Chitinophagaceae</taxon>
        <taxon>Niastella</taxon>
    </lineage>
</organism>
<name>A0A1V9GA11_9BACT</name>
<reference evidence="4 5" key="1">
    <citation type="submission" date="2016-03" db="EMBL/GenBank/DDBJ databases">
        <title>Niastella vici sp. nov., isolated from farmland soil.</title>
        <authorList>
            <person name="Chen L."/>
            <person name="Wang D."/>
            <person name="Yang S."/>
            <person name="Wang G."/>
        </authorList>
    </citation>
    <scope>NUCLEOTIDE SEQUENCE [LARGE SCALE GENOMIC DNA]</scope>
    <source>
        <strain evidence="4 5">DJ57</strain>
    </source>
</reference>
<proteinExistence type="predicted"/>
<dbReference type="SUPFAM" id="SSF53448">
    <property type="entry name" value="Nucleotide-diphospho-sugar transferases"/>
    <property type="match status" value="1"/>
</dbReference>
<evidence type="ECO:0000256" key="2">
    <source>
        <dbReference type="ARBA" id="ARBA00022695"/>
    </source>
</evidence>
<dbReference type="AlphaFoldDB" id="A0A1V9GA11"/>
<gene>
    <name evidence="4" type="ORF">A3860_02790</name>
</gene>
<keyword evidence="3" id="KW-0448">Lipopolysaccharide biosynthesis</keyword>
<dbReference type="NCBIfam" id="NF003952">
    <property type="entry name" value="PRK05450.1-5"/>
    <property type="match status" value="1"/>
</dbReference>
<evidence type="ECO:0000256" key="1">
    <source>
        <dbReference type="ARBA" id="ARBA00022679"/>
    </source>
</evidence>
<dbReference type="GO" id="GO:0009103">
    <property type="term" value="P:lipopolysaccharide biosynthetic process"/>
    <property type="evidence" value="ECO:0007669"/>
    <property type="project" value="UniProtKB-KW"/>
</dbReference>
<evidence type="ECO:0000313" key="4">
    <source>
        <dbReference type="EMBL" id="OQP67298.1"/>
    </source>
</evidence>
<dbReference type="GO" id="GO:0005829">
    <property type="term" value="C:cytosol"/>
    <property type="evidence" value="ECO:0007669"/>
    <property type="project" value="TreeGrafter"/>
</dbReference>
<evidence type="ECO:0000256" key="3">
    <source>
        <dbReference type="ARBA" id="ARBA00022985"/>
    </source>
</evidence>
<dbReference type="CDD" id="cd02517">
    <property type="entry name" value="CMP-KDO-Synthetase"/>
    <property type="match status" value="1"/>
</dbReference>
<dbReference type="OrthoDB" id="9815559at2"/>
<dbReference type="InterPro" id="IPR003329">
    <property type="entry name" value="Cytidylyl_trans"/>
</dbReference>
<protein>
    <submittedName>
        <fullName evidence="4">3-deoxy-manno-octulosonate cytidylyltransferase</fullName>
    </submittedName>
</protein>
<accession>A0A1V9GA11</accession>
<dbReference type="RefSeq" id="WP_081144993.1">
    <property type="nucleotide sequence ID" value="NZ_LVYD01000001.1"/>
</dbReference>
<dbReference type="NCBIfam" id="TIGR00466">
    <property type="entry name" value="kdsB"/>
    <property type="match status" value="1"/>
</dbReference>
<evidence type="ECO:0000313" key="5">
    <source>
        <dbReference type="Proteomes" id="UP000192796"/>
    </source>
</evidence>
<dbReference type="PANTHER" id="PTHR42866">
    <property type="entry name" value="3-DEOXY-MANNO-OCTULOSONATE CYTIDYLYLTRANSFERASE"/>
    <property type="match status" value="1"/>
</dbReference>
<dbReference type="PANTHER" id="PTHR42866:SF2">
    <property type="entry name" value="3-DEOXY-MANNO-OCTULOSONATE CYTIDYLYLTRANSFERASE, MITOCHONDRIAL"/>
    <property type="match status" value="1"/>
</dbReference>
<keyword evidence="2 4" id="KW-0548">Nucleotidyltransferase</keyword>
<keyword evidence="5" id="KW-1185">Reference proteome</keyword>
<dbReference type="GO" id="GO:0008690">
    <property type="term" value="F:3-deoxy-manno-octulosonate cytidylyltransferase activity"/>
    <property type="evidence" value="ECO:0007669"/>
    <property type="project" value="InterPro"/>
</dbReference>
<keyword evidence="1 4" id="KW-0808">Transferase</keyword>